<comment type="caution">
    <text evidence="1">The sequence shown here is derived from an EMBL/GenBank/DDBJ whole genome shotgun (WGS) entry which is preliminary data.</text>
</comment>
<dbReference type="Proteomes" id="UP000693672">
    <property type="component" value="Unassembled WGS sequence"/>
</dbReference>
<sequence>MDKEYIQKLEHQFDRPLTEGEAAEILNEEVIHRDDEDLYDDPDDQWIPAALGRWMRNGQ</sequence>
<evidence type="ECO:0000313" key="2">
    <source>
        <dbReference type="Proteomes" id="UP000693672"/>
    </source>
</evidence>
<organism evidence="1 2">
    <name type="scientific">Paenibacillus solanacearum</name>
    <dbReference type="NCBI Taxonomy" id="2048548"/>
    <lineage>
        <taxon>Bacteria</taxon>
        <taxon>Bacillati</taxon>
        <taxon>Bacillota</taxon>
        <taxon>Bacilli</taxon>
        <taxon>Bacillales</taxon>
        <taxon>Paenibacillaceae</taxon>
        <taxon>Paenibacillus</taxon>
    </lineage>
</organism>
<evidence type="ECO:0000313" key="1">
    <source>
        <dbReference type="EMBL" id="CAG7625894.1"/>
    </source>
</evidence>
<keyword evidence="2" id="KW-1185">Reference proteome</keyword>
<proteinExistence type="predicted"/>
<dbReference type="EMBL" id="CAJVAS010000010">
    <property type="protein sequence ID" value="CAG7625894.1"/>
    <property type="molecule type" value="Genomic_DNA"/>
</dbReference>
<reference evidence="1" key="1">
    <citation type="submission" date="2021-06" db="EMBL/GenBank/DDBJ databases">
        <authorList>
            <person name="Criscuolo A."/>
        </authorList>
    </citation>
    <scope>NUCLEOTIDE SEQUENCE</scope>
    <source>
        <strain evidence="1">CIP111600</strain>
    </source>
</reference>
<name>A0A916NIW5_9BACL</name>
<accession>A0A916NIW5</accession>
<dbReference type="AlphaFoldDB" id="A0A916NIW5"/>
<dbReference type="RefSeq" id="WP_218092537.1">
    <property type="nucleotide sequence ID" value="NZ_CAJVAS010000010.1"/>
</dbReference>
<protein>
    <submittedName>
        <fullName evidence="1">Uncharacterized protein</fullName>
    </submittedName>
</protein>
<gene>
    <name evidence="1" type="ORF">PAESOLCIP111_02774</name>
</gene>